<dbReference type="PROSITE" id="PS50088">
    <property type="entry name" value="ANK_REPEAT"/>
    <property type="match status" value="1"/>
</dbReference>
<dbReference type="Pfam" id="PF00023">
    <property type="entry name" value="Ank"/>
    <property type="match status" value="1"/>
</dbReference>
<dbReference type="SUPFAM" id="SSF48403">
    <property type="entry name" value="Ankyrin repeat"/>
    <property type="match status" value="1"/>
</dbReference>
<dbReference type="GO" id="GO:0004359">
    <property type="term" value="F:glutaminase activity"/>
    <property type="evidence" value="ECO:0007669"/>
    <property type="project" value="UniProtKB-EC"/>
</dbReference>
<proteinExistence type="inferred from homology"/>
<name>A0A7R9BNU5_9CRUS</name>
<dbReference type="FunFam" id="1.25.40.20:FF:000069">
    <property type="entry name" value="Glutaminase, isoform E"/>
    <property type="match status" value="1"/>
</dbReference>
<dbReference type="EC" id="3.5.1.2" evidence="3"/>
<reference evidence="7" key="1">
    <citation type="submission" date="2020-11" db="EMBL/GenBank/DDBJ databases">
        <authorList>
            <person name="Tran Van P."/>
        </authorList>
    </citation>
    <scope>NUCLEOTIDE SEQUENCE</scope>
</reference>
<dbReference type="GO" id="GO:0006543">
    <property type="term" value="P:L-glutamine catabolic process"/>
    <property type="evidence" value="ECO:0007669"/>
    <property type="project" value="TreeGrafter"/>
</dbReference>
<dbReference type="Pfam" id="PF04960">
    <property type="entry name" value="Glutaminase"/>
    <property type="match status" value="1"/>
</dbReference>
<keyword evidence="6" id="KW-0040">ANK repeat</keyword>
<dbReference type="GO" id="GO:0006537">
    <property type="term" value="P:glutamate biosynthetic process"/>
    <property type="evidence" value="ECO:0007669"/>
    <property type="project" value="TreeGrafter"/>
</dbReference>
<organism evidence="7">
    <name type="scientific">Notodromas monacha</name>
    <dbReference type="NCBI Taxonomy" id="399045"/>
    <lineage>
        <taxon>Eukaryota</taxon>
        <taxon>Metazoa</taxon>
        <taxon>Ecdysozoa</taxon>
        <taxon>Arthropoda</taxon>
        <taxon>Crustacea</taxon>
        <taxon>Oligostraca</taxon>
        <taxon>Ostracoda</taxon>
        <taxon>Podocopa</taxon>
        <taxon>Podocopida</taxon>
        <taxon>Cypridocopina</taxon>
        <taxon>Cypridoidea</taxon>
        <taxon>Cyprididae</taxon>
        <taxon>Notodromas</taxon>
    </lineage>
</organism>
<dbReference type="OrthoDB" id="9995210at2759"/>
<evidence type="ECO:0000256" key="5">
    <source>
        <dbReference type="ARBA" id="ARBA00049534"/>
    </source>
</evidence>
<keyword evidence="8" id="KW-1185">Reference proteome</keyword>
<evidence type="ECO:0000256" key="4">
    <source>
        <dbReference type="ARBA" id="ARBA00022801"/>
    </source>
</evidence>
<dbReference type="InterPro" id="IPR002110">
    <property type="entry name" value="Ankyrin_rpt"/>
</dbReference>
<dbReference type="PANTHER" id="PTHR12544">
    <property type="entry name" value="GLUTAMINASE"/>
    <property type="match status" value="1"/>
</dbReference>
<dbReference type="SUPFAM" id="SSF56601">
    <property type="entry name" value="beta-lactamase/transpeptidase-like"/>
    <property type="match status" value="1"/>
</dbReference>
<feature type="repeat" description="ANK" evidence="6">
    <location>
        <begin position="166"/>
        <end position="188"/>
    </location>
</feature>
<dbReference type="Gene3D" id="1.25.40.20">
    <property type="entry name" value="Ankyrin repeat-containing domain"/>
    <property type="match status" value="1"/>
</dbReference>
<dbReference type="EMBL" id="CAJPEX010001363">
    <property type="protein sequence ID" value="CAG0918945.1"/>
    <property type="molecule type" value="Genomic_DNA"/>
</dbReference>
<keyword evidence="4" id="KW-0378">Hydrolase</keyword>
<evidence type="ECO:0000256" key="3">
    <source>
        <dbReference type="ARBA" id="ARBA00012918"/>
    </source>
</evidence>
<comment type="catalytic activity">
    <reaction evidence="5">
        <text>L-glutamine + H2O = L-glutamate + NH4(+)</text>
        <dbReference type="Rhea" id="RHEA:15889"/>
        <dbReference type="ChEBI" id="CHEBI:15377"/>
        <dbReference type="ChEBI" id="CHEBI:28938"/>
        <dbReference type="ChEBI" id="CHEBI:29985"/>
        <dbReference type="ChEBI" id="CHEBI:58359"/>
        <dbReference type="EC" id="3.5.1.2"/>
    </reaction>
</comment>
<dbReference type="SMART" id="SM00248">
    <property type="entry name" value="ANK"/>
    <property type="match status" value="1"/>
</dbReference>
<accession>A0A7R9BNU5</accession>
<dbReference type="InterPro" id="IPR036770">
    <property type="entry name" value="Ankyrin_rpt-contain_sf"/>
</dbReference>
<dbReference type="Proteomes" id="UP000678499">
    <property type="component" value="Unassembled WGS sequence"/>
</dbReference>
<comment type="subunit">
    <text evidence="2">Homotetramer.</text>
</comment>
<dbReference type="AlphaFoldDB" id="A0A7R9BNU5"/>
<evidence type="ECO:0000256" key="2">
    <source>
        <dbReference type="ARBA" id="ARBA00011881"/>
    </source>
</evidence>
<dbReference type="PROSITE" id="PS50297">
    <property type="entry name" value="ANK_REP_REGION"/>
    <property type="match status" value="1"/>
</dbReference>
<protein>
    <recommendedName>
        <fullName evidence="3">glutaminase</fullName>
        <ecNumber evidence="3">3.5.1.2</ecNumber>
    </recommendedName>
</protein>
<evidence type="ECO:0000313" key="8">
    <source>
        <dbReference type="Proteomes" id="UP000678499"/>
    </source>
</evidence>
<comment type="similarity">
    <text evidence="1">Belongs to the glutaminase family.</text>
</comment>
<evidence type="ECO:0000313" key="7">
    <source>
        <dbReference type="EMBL" id="CAD7278793.1"/>
    </source>
</evidence>
<evidence type="ECO:0000256" key="6">
    <source>
        <dbReference type="PROSITE-ProRule" id="PRU00023"/>
    </source>
</evidence>
<dbReference type="PANTHER" id="PTHR12544:SF29">
    <property type="entry name" value="GLUTAMINASE"/>
    <property type="match status" value="1"/>
</dbReference>
<dbReference type="EMBL" id="OA883400">
    <property type="protein sequence ID" value="CAD7278793.1"/>
    <property type="molecule type" value="Genomic_DNA"/>
</dbReference>
<evidence type="ECO:0000256" key="1">
    <source>
        <dbReference type="ARBA" id="ARBA00011076"/>
    </source>
</evidence>
<dbReference type="InterPro" id="IPR012338">
    <property type="entry name" value="Beta-lactam/transpept-like"/>
</dbReference>
<dbReference type="Gene3D" id="3.40.710.10">
    <property type="entry name" value="DD-peptidase/beta-lactamase superfamily"/>
    <property type="match status" value="1"/>
</dbReference>
<gene>
    <name evidence="7" type="ORF">NMOB1V02_LOCUS6490</name>
</gene>
<dbReference type="InterPro" id="IPR015868">
    <property type="entry name" value="Glutaminase"/>
</dbReference>
<sequence length="199" mass="21569">MEVTCEAMAVVTATLANGGICPTTGEQVLDGTSVRDALSIMHSCGMYDYSGQFAFRVGLPAKSGVSGAIAVVVPNVMGFCTFAPPLDHYGNSVKGVQFCKEVVKIFNFHRYDNLKHAENKKDPRRHKYEAKGLDVVALLFSAAAGDVVAMRRYYLSGMDMEQSDYDGRTALHLAASEGHLECVEFLLKSCGCSPKAKDR</sequence>